<evidence type="ECO:0000256" key="3">
    <source>
        <dbReference type="ARBA" id="ARBA00023002"/>
    </source>
</evidence>
<proteinExistence type="inferred from homology"/>
<dbReference type="InParanoid" id="H2ZFL5"/>
<reference evidence="7" key="2">
    <citation type="submission" date="2025-08" db="UniProtKB">
        <authorList>
            <consortium name="Ensembl"/>
        </authorList>
    </citation>
    <scope>IDENTIFICATION</scope>
</reference>
<dbReference type="InterPro" id="IPR050129">
    <property type="entry name" value="Zn_alcohol_dh"/>
</dbReference>
<dbReference type="InterPro" id="IPR013154">
    <property type="entry name" value="ADH-like_N"/>
</dbReference>
<keyword evidence="3" id="KW-0560">Oxidoreductase</keyword>
<dbReference type="InterPro" id="IPR002328">
    <property type="entry name" value="ADH_Zn_CS"/>
</dbReference>
<dbReference type="PANTHER" id="PTHR43401:SF2">
    <property type="entry name" value="L-THREONINE 3-DEHYDROGENASE"/>
    <property type="match status" value="1"/>
</dbReference>
<evidence type="ECO:0000256" key="1">
    <source>
        <dbReference type="ARBA" id="ARBA00022723"/>
    </source>
</evidence>
<evidence type="ECO:0008006" key="9">
    <source>
        <dbReference type="Google" id="ProtNLM"/>
    </source>
</evidence>
<dbReference type="InterPro" id="IPR011032">
    <property type="entry name" value="GroES-like_sf"/>
</dbReference>
<evidence type="ECO:0000256" key="2">
    <source>
        <dbReference type="ARBA" id="ARBA00022833"/>
    </source>
</evidence>
<feature type="domain" description="Alcohol dehydrogenase-like C-terminal" evidence="5">
    <location>
        <begin position="135"/>
        <end position="252"/>
    </location>
</feature>
<organism evidence="7 8">
    <name type="scientific">Ciona savignyi</name>
    <name type="common">Pacific transparent sea squirt</name>
    <dbReference type="NCBI Taxonomy" id="51511"/>
    <lineage>
        <taxon>Eukaryota</taxon>
        <taxon>Metazoa</taxon>
        <taxon>Chordata</taxon>
        <taxon>Tunicata</taxon>
        <taxon>Ascidiacea</taxon>
        <taxon>Phlebobranchia</taxon>
        <taxon>Cionidae</taxon>
        <taxon>Ciona</taxon>
    </lineage>
</organism>
<dbReference type="STRING" id="51511.ENSCSAVP00000016381"/>
<comment type="cofactor">
    <cofactor evidence="4">
        <name>Zn(2+)</name>
        <dbReference type="ChEBI" id="CHEBI:29105"/>
    </cofactor>
</comment>
<evidence type="ECO:0000313" key="8">
    <source>
        <dbReference type="Proteomes" id="UP000007875"/>
    </source>
</evidence>
<dbReference type="GeneTree" id="ENSGT00940000170869"/>
<protein>
    <recommendedName>
        <fullName evidence="9">Enoyl reductase (ER) domain-containing protein</fullName>
    </recommendedName>
</protein>
<accession>H2ZFL5</accession>
<reference evidence="7" key="3">
    <citation type="submission" date="2025-09" db="UniProtKB">
        <authorList>
            <consortium name="Ensembl"/>
        </authorList>
    </citation>
    <scope>IDENTIFICATION</scope>
</reference>
<evidence type="ECO:0000256" key="4">
    <source>
        <dbReference type="RuleBase" id="RU361277"/>
    </source>
</evidence>
<dbReference type="GO" id="GO:0016491">
    <property type="term" value="F:oxidoreductase activity"/>
    <property type="evidence" value="ECO:0007669"/>
    <property type="project" value="UniProtKB-KW"/>
</dbReference>
<name>H2ZFL5_CIOSA</name>
<dbReference type="Ensembl" id="ENSCSAVT00000016562.1">
    <property type="protein sequence ID" value="ENSCSAVP00000016381.1"/>
    <property type="gene ID" value="ENSCSAVG00000009641.1"/>
</dbReference>
<comment type="similarity">
    <text evidence="4">Belongs to the zinc-containing alcohol dehydrogenase family.</text>
</comment>
<keyword evidence="8" id="KW-1185">Reference proteome</keyword>
<dbReference type="HOGENOM" id="CLU_026673_11_0_1"/>
<dbReference type="Pfam" id="PF08240">
    <property type="entry name" value="ADH_N"/>
    <property type="match status" value="1"/>
</dbReference>
<evidence type="ECO:0000313" key="7">
    <source>
        <dbReference type="Ensembl" id="ENSCSAVP00000016381.1"/>
    </source>
</evidence>
<dbReference type="InterPro" id="IPR036291">
    <property type="entry name" value="NAD(P)-bd_dom_sf"/>
</dbReference>
<dbReference type="Gene3D" id="3.90.180.10">
    <property type="entry name" value="Medium-chain alcohol dehydrogenases, catalytic domain"/>
    <property type="match status" value="1"/>
</dbReference>
<feature type="domain" description="Alcohol dehydrogenase-like N-terminal" evidence="6">
    <location>
        <begin position="11"/>
        <end position="94"/>
    </location>
</feature>
<dbReference type="eggNOG" id="KOG0024">
    <property type="taxonomic scope" value="Eukaryota"/>
</dbReference>
<dbReference type="Gene3D" id="3.40.50.720">
    <property type="entry name" value="NAD(P)-binding Rossmann-like Domain"/>
    <property type="match status" value="1"/>
</dbReference>
<dbReference type="SUPFAM" id="SSF50129">
    <property type="entry name" value="GroES-like"/>
    <property type="match status" value="1"/>
</dbReference>
<keyword evidence="2 4" id="KW-0862">Zinc</keyword>
<dbReference type="AlphaFoldDB" id="H2ZFL5"/>
<sequence>MKPGQMGKLSAKLDGVILGHEFSGIVTEIGVDVTHVKVGDKVVVDPNNCCGVCFWSNEKKPHFCEANKAIGVHTDGGWTEYCVAPAKGVYKLPDNISLLQGALAEPYSCVLRGWKQLGDLPQKDARILVQGAGIIGALFCTLVYNHGFTNVTVSEINEERRKLCAETNPGFNIIHPKELDQKLSEKNVDSEGFHMIVDCTGNPSAVEKMFDYARRGATVSIFGCCPAGRKISIEPFQIYWKELKIVGSFTNPLCFVDTMNLLAELQNKHLLDFNKLGIKVFSLSDYKNAFKDLKSGNASKV</sequence>
<dbReference type="PANTHER" id="PTHR43401">
    <property type="entry name" value="L-THREONINE 3-DEHYDROGENASE"/>
    <property type="match status" value="1"/>
</dbReference>
<keyword evidence="1 4" id="KW-0479">Metal-binding</keyword>
<dbReference type="Proteomes" id="UP000007875">
    <property type="component" value="Unassembled WGS sequence"/>
</dbReference>
<dbReference type="Pfam" id="PF00107">
    <property type="entry name" value="ADH_zinc_N"/>
    <property type="match status" value="1"/>
</dbReference>
<reference evidence="8" key="1">
    <citation type="submission" date="2003-08" db="EMBL/GenBank/DDBJ databases">
        <authorList>
            <person name="Birren B."/>
            <person name="Nusbaum C."/>
            <person name="Abebe A."/>
            <person name="Abouelleil A."/>
            <person name="Adekoya E."/>
            <person name="Ait-zahra M."/>
            <person name="Allen N."/>
            <person name="Allen T."/>
            <person name="An P."/>
            <person name="Anderson M."/>
            <person name="Anderson S."/>
            <person name="Arachchi H."/>
            <person name="Armbruster J."/>
            <person name="Bachantsang P."/>
            <person name="Baldwin J."/>
            <person name="Barry A."/>
            <person name="Bayul T."/>
            <person name="Blitshsteyn B."/>
            <person name="Bloom T."/>
            <person name="Blye J."/>
            <person name="Boguslavskiy L."/>
            <person name="Borowsky M."/>
            <person name="Boukhgalter B."/>
            <person name="Brunache A."/>
            <person name="Butler J."/>
            <person name="Calixte N."/>
            <person name="Calvo S."/>
            <person name="Camarata J."/>
            <person name="Campo K."/>
            <person name="Chang J."/>
            <person name="Cheshatsang Y."/>
            <person name="Citroen M."/>
            <person name="Collymore A."/>
            <person name="Considine T."/>
            <person name="Cook A."/>
            <person name="Cooke P."/>
            <person name="Corum B."/>
            <person name="Cuomo C."/>
            <person name="David R."/>
            <person name="Dawoe T."/>
            <person name="Degray S."/>
            <person name="Dodge S."/>
            <person name="Dooley K."/>
            <person name="Dorje P."/>
            <person name="Dorjee K."/>
            <person name="Dorris L."/>
            <person name="Duffey N."/>
            <person name="Dupes A."/>
            <person name="Elkins T."/>
            <person name="Engels R."/>
            <person name="Erickson J."/>
            <person name="Farina A."/>
            <person name="Faro S."/>
            <person name="Ferreira P."/>
            <person name="Fischer H."/>
            <person name="Fitzgerald M."/>
            <person name="Foley K."/>
            <person name="Gage D."/>
            <person name="Galagan J."/>
            <person name="Gearin G."/>
            <person name="Gnerre S."/>
            <person name="Gnirke A."/>
            <person name="Goyette A."/>
            <person name="Graham J."/>
            <person name="Grandbois E."/>
            <person name="Gyaltsen K."/>
            <person name="Hafez N."/>
            <person name="Hagopian D."/>
            <person name="Hagos B."/>
            <person name="Hall J."/>
            <person name="Hatcher B."/>
            <person name="Heller A."/>
            <person name="Higgins H."/>
            <person name="Honan T."/>
            <person name="Horn A."/>
            <person name="Houde N."/>
            <person name="Hughes L."/>
            <person name="Hulme W."/>
            <person name="Husby E."/>
            <person name="Iliev I."/>
            <person name="Jaffe D."/>
            <person name="Jones C."/>
            <person name="Kamal M."/>
            <person name="Kamat A."/>
            <person name="Kamvysselis M."/>
            <person name="Karlsson E."/>
            <person name="Kells C."/>
            <person name="Kieu A."/>
            <person name="Kisner P."/>
            <person name="Kodira C."/>
            <person name="Kulbokas E."/>
            <person name="Labutti K."/>
            <person name="Lama D."/>
            <person name="Landers T."/>
            <person name="Leger J."/>
            <person name="Levine S."/>
            <person name="Lewis D."/>
            <person name="Lewis T."/>
            <person name="Lindblad-toh K."/>
            <person name="Liu X."/>
            <person name="Lokyitsang T."/>
            <person name="Lokyitsang Y."/>
            <person name="Lucien O."/>
            <person name="Lui A."/>
            <person name="Ma L.J."/>
            <person name="Mabbitt R."/>
            <person name="Macdonald J."/>
            <person name="Maclean C."/>
            <person name="Major J."/>
            <person name="Manning J."/>
            <person name="Marabella R."/>
            <person name="Maru K."/>
            <person name="Matthews C."/>
            <person name="Mauceli E."/>
            <person name="Mccarthy M."/>
            <person name="Mcdonough S."/>
            <person name="Mcghee T."/>
            <person name="Meldrim J."/>
            <person name="Meneus L."/>
            <person name="Mesirov J."/>
            <person name="Mihalev A."/>
            <person name="Mihova T."/>
            <person name="Mikkelsen T."/>
            <person name="Mlenga V."/>
            <person name="Moru K."/>
            <person name="Mozes J."/>
            <person name="Mulrain L."/>
            <person name="Munson G."/>
            <person name="Naylor J."/>
            <person name="Newes C."/>
            <person name="Nguyen C."/>
            <person name="Nguyen N."/>
            <person name="Nguyen T."/>
            <person name="Nicol R."/>
            <person name="Nielsen C."/>
            <person name="Nizzari M."/>
            <person name="Norbu C."/>
            <person name="Norbu N."/>
            <person name="O'donnell P."/>
            <person name="Okoawo O."/>
            <person name="O'leary S."/>
            <person name="Omotosho B."/>
            <person name="O'neill K."/>
            <person name="Osman S."/>
            <person name="Parker S."/>
            <person name="Perrin D."/>
            <person name="Phunkhang P."/>
            <person name="Piqani B."/>
            <person name="Purcell S."/>
            <person name="Rachupka T."/>
            <person name="Ramasamy U."/>
            <person name="Rameau R."/>
            <person name="Ray V."/>
            <person name="Raymond C."/>
            <person name="Retta R."/>
            <person name="Richardson S."/>
            <person name="Rise C."/>
            <person name="Rodriguez J."/>
            <person name="Rogers J."/>
            <person name="Rogov P."/>
            <person name="Rutman M."/>
            <person name="Schupbach R."/>
            <person name="Seaman C."/>
            <person name="Settipalli S."/>
            <person name="Sharpe T."/>
            <person name="Sheridan J."/>
            <person name="Sherpa N."/>
            <person name="Shi J."/>
            <person name="Smirnov S."/>
            <person name="Smith C."/>
            <person name="Sougnez C."/>
            <person name="Spencer B."/>
            <person name="Stalker J."/>
            <person name="Stange-thomann N."/>
            <person name="Stavropoulos S."/>
            <person name="Stetson K."/>
            <person name="Stone C."/>
            <person name="Stone S."/>
            <person name="Stubbs M."/>
            <person name="Talamas J."/>
            <person name="Tchuinga P."/>
            <person name="Tenzing P."/>
            <person name="Tesfaye S."/>
            <person name="Theodore J."/>
            <person name="Thoulutsang Y."/>
            <person name="Topham K."/>
            <person name="Towey S."/>
            <person name="Tsamla T."/>
            <person name="Tsomo N."/>
            <person name="Vallee D."/>
            <person name="Vassiliev H."/>
            <person name="Venkataraman V."/>
            <person name="Vinson J."/>
            <person name="Vo A."/>
            <person name="Wade C."/>
            <person name="Wang S."/>
            <person name="Wangchuk T."/>
            <person name="Wangdi T."/>
            <person name="Whittaker C."/>
            <person name="Wilkinson J."/>
            <person name="Wu Y."/>
            <person name="Wyman D."/>
            <person name="Yadav S."/>
            <person name="Yang S."/>
            <person name="Yang X."/>
            <person name="Yeager S."/>
            <person name="Yee E."/>
            <person name="Young G."/>
            <person name="Zainoun J."/>
            <person name="Zembeck L."/>
            <person name="Zimmer A."/>
            <person name="Zody M."/>
            <person name="Lander E."/>
        </authorList>
    </citation>
    <scope>NUCLEOTIDE SEQUENCE [LARGE SCALE GENOMIC DNA]</scope>
</reference>
<dbReference type="PROSITE" id="PS00059">
    <property type="entry name" value="ADH_ZINC"/>
    <property type="match status" value="1"/>
</dbReference>
<evidence type="ECO:0000259" key="6">
    <source>
        <dbReference type="Pfam" id="PF08240"/>
    </source>
</evidence>
<dbReference type="SUPFAM" id="SSF51735">
    <property type="entry name" value="NAD(P)-binding Rossmann-fold domains"/>
    <property type="match status" value="1"/>
</dbReference>
<dbReference type="InterPro" id="IPR013149">
    <property type="entry name" value="ADH-like_C"/>
</dbReference>
<evidence type="ECO:0000259" key="5">
    <source>
        <dbReference type="Pfam" id="PF00107"/>
    </source>
</evidence>
<dbReference type="OMA" id="TNCCLKA"/>
<dbReference type="GO" id="GO:0008270">
    <property type="term" value="F:zinc ion binding"/>
    <property type="evidence" value="ECO:0007669"/>
    <property type="project" value="InterPro"/>
</dbReference>